<keyword evidence="5" id="KW-1185">Reference proteome</keyword>
<dbReference type="Gene3D" id="3.40.50.720">
    <property type="entry name" value="NAD(P)-binding Rossmann-like Domain"/>
    <property type="match status" value="1"/>
</dbReference>
<dbReference type="InterPro" id="IPR022694">
    <property type="entry name" value="3-OHacyl-CoA_DH"/>
</dbReference>
<dbReference type="PANTHER" id="PTHR48075">
    <property type="entry name" value="3-HYDROXYACYL-COA DEHYDROGENASE FAMILY PROTEIN"/>
    <property type="match status" value="1"/>
</dbReference>
<name>A0ABY8KYB7_9FLAO</name>
<dbReference type="SUPFAM" id="SSF51735">
    <property type="entry name" value="NAD(P)-binding Rossmann-fold domains"/>
    <property type="match status" value="1"/>
</dbReference>
<feature type="domain" description="3-hydroxyacyl-CoA dehydrogenase NAD binding" evidence="3">
    <location>
        <begin position="4"/>
        <end position="184"/>
    </location>
</feature>
<evidence type="ECO:0000313" key="4">
    <source>
        <dbReference type="EMBL" id="WGH74232.1"/>
    </source>
</evidence>
<evidence type="ECO:0000256" key="1">
    <source>
        <dbReference type="ARBA" id="ARBA00023002"/>
    </source>
</evidence>
<feature type="domain" description="3-hydroxyacyl-CoA dehydrogenase C-terminal" evidence="2">
    <location>
        <begin position="187"/>
        <end position="283"/>
    </location>
</feature>
<evidence type="ECO:0000259" key="2">
    <source>
        <dbReference type="Pfam" id="PF00725"/>
    </source>
</evidence>
<dbReference type="SUPFAM" id="SSF48179">
    <property type="entry name" value="6-phosphogluconate dehydrogenase C-terminal domain-like"/>
    <property type="match status" value="1"/>
</dbReference>
<keyword evidence="1" id="KW-0560">Oxidoreductase</keyword>
<dbReference type="EMBL" id="CP122539">
    <property type="protein sequence ID" value="WGH74232.1"/>
    <property type="molecule type" value="Genomic_DNA"/>
</dbReference>
<dbReference type="InterPro" id="IPR013328">
    <property type="entry name" value="6PGD_dom2"/>
</dbReference>
<evidence type="ECO:0000259" key="3">
    <source>
        <dbReference type="Pfam" id="PF02737"/>
    </source>
</evidence>
<dbReference type="PANTHER" id="PTHR48075:SF5">
    <property type="entry name" value="3-HYDROXYBUTYRYL-COA DEHYDROGENASE"/>
    <property type="match status" value="1"/>
</dbReference>
<dbReference type="RefSeq" id="WP_279650113.1">
    <property type="nucleotide sequence ID" value="NZ_CP122539.1"/>
</dbReference>
<dbReference type="PIRSF" id="PIRSF000105">
    <property type="entry name" value="HCDH"/>
    <property type="match status" value="1"/>
</dbReference>
<dbReference type="InterPro" id="IPR036291">
    <property type="entry name" value="NAD(P)-bd_dom_sf"/>
</dbReference>
<dbReference type="InterPro" id="IPR006176">
    <property type="entry name" value="3-OHacyl-CoA_DH_NAD-bd"/>
</dbReference>
<gene>
    <name evidence="4" type="ORF">P8625_08875</name>
</gene>
<reference evidence="4 5" key="1">
    <citation type="submission" date="2023-04" db="EMBL/GenBank/DDBJ databases">
        <title>Tenacibaculum tangerinum sp. nov., isolated from sea tidal flat of South Korea.</title>
        <authorList>
            <person name="Lee S.H."/>
            <person name="Kim J.-J."/>
        </authorList>
    </citation>
    <scope>NUCLEOTIDE SEQUENCE [LARGE SCALE GENOMIC DNA]</scope>
    <source>
        <strain evidence="4 5">GRR-S3-23</strain>
    </source>
</reference>
<proteinExistence type="predicted"/>
<accession>A0ABY8KYB7</accession>
<dbReference type="Proteomes" id="UP001232001">
    <property type="component" value="Chromosome"/>
</dbReference>
<evidence type="ECO:0000313" key="5">
    <source>
        <dbReference type="Proteomes" id="UP001232001"/>
    </source>
</evidence>
<dbReference type="InterPro" id="IPR006108">
    <property type="entry name" value="3HC_DH_C"/>
</dbReference>
<protein>
    <submittedName>
        <fullName evidence="4">3-hydroxyacyl-CoA dehydrogenase family protein</fullName>
    </submittedName>
</protein>
<dbReference type="Pfam" id="PF02737">
    <property type="entry name" value="3HCDH_N"/>
    <property type="match status" value="1"/>
</dbReference>
<dbReference type="Gene3D" id="1.10.1040.10">
    <property type="entry name" value="N-(1-d-carboxylethyl)-l-norvaline Dehydrogenase, domain 2"/>
    <property type="match status" value="1"/>
</dbReference>
<sequence length="285" mass="32231">MSVNITIMGAGVMGTGVAHNFAQYGIPVTLIDISEKQLENSEKQIRKNLRLYKFHKNHYKSKESVDEIIERINFTTNYSEAKDADLIIENVTEDWDIKKEVYKKLRNICKEDAKWAVNTSAVSITKVANLLPKPENVIGVHFMNPVPLKPMVELIKGYHTNNETVAFLQDQMSVLNKRTLVVNDSPGFVTNRAMMIFVNEAVFMLQEGVASAKDIDTLFKECFGHTMGPLETADLIGLDTILKSLYMLQDGFNDDKFRPCFLLKKMVNANLLGMKSGEGFYSYNV</sequence>
<dbReference type="InterPro" id="IPR008927">
    <property type="entry name" value="6-PGluconate_DH-like_C_sf"/>
</dbReference>
<organism evidence="4 5">
    <name type="scientific">Tenacibaculum tangerinum</name>
    <dbReference type="NCBI Taxonomy" id="3038772"/>
    <lineage>
        <taxon>Bacteria</taxon>
        <taxon>Pseudomonadati</taxon>
        <taxon>Bacteroidota</taxon>
        <taxon>Flavobacteriia</taxon>
        <taxon>Flavobacteriales</taxon>
        <taxon>Flavobacteriaceae</taxon>
        <taxon>Tenacibaculum</taxon>
    </lineage>
</organism>
<dbReference type="Pfam" id="PF00725">
    <property type="entry name" value="3HCDH"/>
    <property type="match status" value="1"/>
</dbReference>